<keyword evidence="2" id="KW-1185">Reference proteome</keyword>
<dbReference type="OrthoDB" id="10004364at2759"/>
<dbReference type="Proteomes" id="UP000675881">
    <property type="component" value="Chromosome 11"/>
</dbReference>
<evidence type="ECO:0000313" key="1">
    <source>
        <dbReference type="EMBL" id="CAF2806250.1"/>
    </source>
</evidence>
<accession>A0A7R8H1B4</accession>
<dbReference type="EMBL" id="HG994590">
    <property type="protein sequence ID" value="CAF2806250.1"/>
    <property type="molecule type" value="Genomic_DNA"/>
</dbReference>
<evidence type="ECO:0000313" key="2">
    <source>
        <dbReference type="Proteomes" id="UP000675881"/>
    </source>
</evidence>
<protein>
    <submittedName>
        <fullName evidence="1">(salmon louse) hypothetical protein</fullName>
    </submittedName>
</protein>
<dbReference type="AlphaFoldDB" id="A0A7R8H1B4"/>
<sequence>MLLGSDKSLVKYYLSQKPFLEIVRSELDETSKELQPVLLSLLEAAYNEVEDFSLKLEARNLSHSRRVKVDKMKEIMANESPIPSSSSMIPEPVGALPSPSINIPYPHFSSCNPHLHYTAYLNDDPFMPAYSPIPLSTSKKC</sequence>
<proteinExistence type="predicted"/>
<reference evidence="1" key="1">
    <citation type="submission" date="2021-02" db="EMBL/GenBank/DDBJ databases">
        <authorList>
            <person name="Bekaert M."/>
        </authorList>
    </citation>
    <scope>NUCLEOTIDE SEQUENCE</scope>
    <source>
        <strain evidence="1">IoA-00</strain>
    </source>
</reference>
<name>A0A7R8H1B4_LEPSM</name>
<gene>
    <name evidence="1" type="ORF">LSAA_3079</name>
</gene>
<organism evidence="1 2">
    <name type="scientific">Lepeophtheirus salmonis</name>
    <name type="common">Salmon louse</name>
    <name type="synonym">Caligus salmonis</name>
    <dbReference type="NCBI Taxonomy" id="72036"/>
    <lineage>
        <taxon>Eukaryota</taxon>
        <taxon>Metazoa</taxon>
        <taxon>Ecdysozoa</taxon>
        <taxon>Arthropoda</taxon>
        <taxon>Crustacea</taxon>
        <taxon>Multicrustacea</taxon>
        <taxon>Hexanauplia</taxon>
        <taxon>Copepoda</taxon>
        <taxon>Siphonostomatoida</taxon>
        <taxon>Caligidae</taxon>
        <taxon>Lepeophtheirus</taxon>
    </lineage>
</organism>